<protein>
    <recommendedName>
        <fullName evidence="11">Pre-mRNA-splicing helicase BRR2</fullName>
    </recommendedName>
</protein>
<dbReference type="EMBL" id="KB932207">
    <property type="protein sequence ID" value="KCV68921.1"/>
    <property type="molecule type" value="Genomic_DNA"/>
</dbReference>
<feature type="domain" description="Helicase ATP-binding" evidence="7">
    <location>
        <begin position="1374"/>
        <end position="1552"/>
    </location>
</feature>
<evidence type="ECO:0000256" key="2">
    <source>
        <dbReference type="ARBA" id="ARBA00022741"/>
    </source>
</evidence>
<feature type="region of interest" description="Disordered" evidence="6">
    <location>
        <begin position="2181"/>
        <end position="2211"/>
    </location>
</feature>
<dbReference type="Gene3D" id="1.10.10.10">
    <property type="entry name" value="Winged helix-like DNA-binding domain superfamily/Winged helix DNA-binding domain"/>
    <property type="match status" value="2"/>
</dbReference>
<evidence type="ECO:0008006" key="11">
    <source>
        <dbReference type="Google" id="ProtNLM"/>
    </source>
</evidence>
<dbReference type="FunFam" id="1.10.10.10:FF:000024">
    <property type="entry name" value="U5 small nuclear ribonucleoprotein helicase"/>
    <property type="match status" value="1"/>
</dbReference>
<dbReference type="InterPro" id="IPR003593">
    <property type="entry name" value="AAA+_ATPase"/>
</dbReference>
<dbReference type="STRING" id="691883.A0A058Z466"/>
<keyword evidence="10" id="KW-1185">Reference proteome</keyword>
<feature type="compositionally biased region" description="Acidic residues" evidence="6">
    <location>
        <begin position="2183"/>
        <end position="2201"/>
    </location>
</feature>
<dbReference type="Gene3D" id="1.10.150.20">
    <property type="entry name" value="5' to 3' exonuclease, C-terminal subdomain"/>
    <property type="match status" value="2"/>
</dbReference>
<dbReference type="Proteomes" id="UP000030693">
    <property type="component" value="Unassembled WGS sequence"/>
</dbReference>
<feature type="domain" description="Helicase ATP-binding" evidence="7">
    <location>
        <begin position="526"/>
        <end position="709"/>
    </location>
</feature>
<evidence type="ECO:0000259" key="8">
    <source>
        <dbReference type="PROSITE" id="PS51194"/>
    </source>
</evidence>
<dbReference type="InterPro" id="IPR041094">
    <property type="entry name" value="Brr2_helicase_PWI"/>
</dbReference>
<dbReference type="Gene3D" id="1.10.3380.10">
    <property type="entry name" value="Sec63 N-terminal domain-like domain"/>
    <property type="match status" value="2"/>
</dbReference>
<dbReference type="SUPFAM" id="SSF52540">
    <property type="entry name" value="P-loop containing nucleoside triphosphate hydrolases"/>
    <property type="match status" value="3"/>
</dbReference>
<dbReference type="InterPro" id="IPR057842">
    <property type="entry name" value="WH_MER3"/>
</dbReference>
<dbReference type="Pfam" id="PF02889">
    <property type="entry name" value="Sec63"/>
    <property type="match status" value="2"/>
</dbReference>
<reference evidence="9" key="1">
    <citation type="submission" date="2013-04" db="EMBL/GenBank/DDBJ databases">
        <title>The Genome Sequence of Fonticula alba ATCC 38817.</title>
        <authorList>
            <consortium name="The Broad Institute Genomics Platform"/>
            <person name="Russ C."/>
            <person name="Cuomo C."/>
            <person name="Burger G."/>
            <person name="Gray M.W."/>
            <person name="Holland P.W.H."/>
            <person name="King N."/>
            <person name="Lang F.B.F."/>
            <person name="Roger A.J."/>
            <person name="Ruiz-Trillo I."/>
            <person name="Brown M."/>
            <person name="Walker B."/>
            <person name="Young S."/>
            <person name="Zeng Q."/>
            <person name="Gargeya S."/>
            <person name="Fitzgerald M."/>
            <person name="Haas B."/>
            <person name="Abouelleil A."/>
            <person name="Allen A.W."/>
            <person name="Alvarado L."/>
            <person name="Arachchi H.M."/>
            <person name="Berlin A.M."/>
            <person name="Chapman S.B."/>
            <person name="Gainer-Dewar J."/>
            <person name="Goldberg J."/>
            <person name="Griggs A."/>
            <person name="Gujja S."/>
            <person name="Hansen M."/>
            <person name="Howarth C."/>
            <person name="Imamovic A."/>
            <person name="Ireland A."/>
            <person name="Larimer J."/>
            <person name="McCowan C."/>
            <person name="Murphy C."/>
            <person name="Pearson M."/>
            <person name="Poon T.W."/>
            <person name="Priest M."/>
            <person name="Roberts A."/>
            <person name="Saif S."/>
            <person name="Shea T."/>
            <person name="Sisk P."/>
            <person name="Sykes S."/>
            <person name="Wortman J."/>
            <person name="Nusbaum C."/>
            <person name="Birren B."/>
        </authorList>
    </citation>
    <scope>NUCLEOTIDE SEQUENCE [LARGE SCALE GENOMIC DNA]</scope>
    <source>
        <strain evidence="9">ATCC 38817</strain>
    </source>
</reference>
<dbReference type="Pfam" id="PF00270">
    <property type="entry name" value="DEAD"/>
    <property type="match status" value="2"/>
</dbReference>
<dbReference type="FunFam" id="1.10.3380.10:FF:000002">
    <property type="entry name" value="Activating signal cointegrator 1 complex subunit 3"/>
    <property type="match status" value="1"/>
</dbReference>
<dbReference type="InterPro" id="IPR027417">
    <property type="entry name" value="P-loop_NTPase"/>
</dbReference>
<dbReference type="InterPro" id="IPR036390">
    <property type="entry name" value="WH_DNA-bd_sf"/>
</dbReference>
<dbReference type="GO" id="GO:0005634">
    <property type="term" value="C:nucleus"/>
    <property type="evidence" value="ECO:0007669"/>
    <property type="project" value="TreeGrafter"/>
</dbReference>
<dbReference type="Pfam" id="PF18149">
    <property type="entry name" value="Helicase_PWI"/>
    <property type="match status" value="1"/>
</dbReference>
<feature type="region of interest" description="Disordered" evidence="6">
    <location>
        <begin position="252"/>
        <end position="284"/>
    </location>
</feature>
<dbReference type="RefSeq" id="XP_009496492.1">
    <property type="nucleotide sequence ID" value="XM_009498217.1"/>
</dbReference>
<dbReference type="InterPro" id="IPR001650">
    <property type="entry name" value="Helicase_C-like"/>
</dbReference>
<keyword evidence="5" id="KW-0067">ATP-binding</keyword>
<keyword evidence="3" id="KW-0378">Hydrolase</keyword>
<dbReference type="OMA" id="MNPKEFN"/>
<keyword evidence="4" id="KW-0347">Helicase</keyword>
<dbReference type="InterPro" id="IPR014756">
    <property type="entry name" value="Ig_E-set"/>
</dbReference>
<dbReference type="FunFam" id="2.60.40.150:FF:000004">
    <property type="entry name" value="RNA helicase, activating signal cointegrator 1"/>
    <property type="match status" value="1"/>
</dbReference>
<evidence type="ECO:0000256" key="5">
    <source>
        <dbReference type="ARBA" id="ARBA00022840"/>
    </source>
</evidence>
<dbReference type="GO" id="GO:0003676">
    <property type="term" value="F:nucleic acid binding"/>
    <property type="evidence" value="ECO:0007669"/>
    <property type="project" value="InterPro"/>
</dbReference>
<dbReference type="InterPro" id="IPR035892">
    <property type="entry name" value="C2_domain_sf"/>
</dbReference>
<dbReference type="FunFam" id="3.40.50.300:FF:000254">
    <property type="entry name" value="U5 small nuclear ribonucleoprotein helicase"/>
    <property type="match status" value="1"/>
</dbReference>
<dbReference type="SUPFAM" id="SSF158702">
    <property type="entry name" value="Sec63 N-terminal domain-like"/>
    <property type="match status" value="2"/>
</dbReference>
<evidence type="ECO:0000256" key="3">
    <source>
        <dbReference type="ARBA" id="ARBA00022801"/>
    </source>
</evidence>
<dbReference type="GeneID" id="20529066"/>
<organism evidence="9">
    <name type="scientific">Fonticula alba</name>
    <name type="common">Slime mold</name>
    <dbReference type="NCBI Taxonomy" id="691883"/>
    <lineage>
        <taxon>Eukaryota</taxon>
        <taxon>Rotosphaerida</taxon>
        <taxon>Fonticulaceae</taxon>
        <taxon>Fonticula</taxon>
    </lineage>
</organism>
<dbReference type="SMART" id="SM00487">
    <property type="entry name" value="DEXDc"/>
    <property type="match status" value="2"/>
</dbReference>
<dbReference type="Gene3D" id="3.40.50.300">
    <property type="entry name" value="P-loop containing nucleotide triphosphate hydrolases"/>
    <property type="match status" value="4"/>
</dbReference>
<dbReference type="PROSITE" id="PS51192">
    <property type="entry name" value="HELICASE_ATP_BIND_1"/>
    <property type="match status" value="2"/>
</dbReference>
<feature type="region of interest" description="Disordered" evidence="6">
    <location>
        <begin position="398"/>
        <end position="438"/>
    </location>
</feature>
<feature type="domain" description="Helicase C-terminal" evidence="8">
    <location>
        <begin position="744"/>
        <end position="942"/>
    </location>
</feature>
<dbReference type="GO" id="GO:0005524">
    <property type="term" value="F:ATP binding"/>
    <property type="evidence" value="ECO:0007669"/>
    <property type="project" value="UniProtKB-KW"/>
</dbReference>
<dbReference type="FunFam" id="1.10.150.20:FF:000004">
    <property type="entry name" value="U5 small nuclear ribonucleoprotein helicase"/>
    <property type="match status" value="1"/>
</dbReference>
<evidence type="ECO:0000256" key="4">
    <source>
        <dbReference type="ARBA" id="ARBA00022806"/>
    </source>
</evidence>
<dbReference type="SMART" id="SM00490">
    <property type="entry name" value="HELICc"/>
    <property type="match status" value="2"/>
</dbReference>
<dbReference type="CDD" id="cd18019">
    <property type="entry name" value="DEXHc_Brr2_1"/>
    <property type="match status" value="1"/>
</dbReference>
<dbReference type="InterPro" id="IPR014001">
    <property type="entry name" value="Helicase_ATP-bd"/>
</dbReference>
<keyword evidence="1" id="KW-0677">Repeat</keyword>
<dbReference type="InterPro" id="IPR050474">
    <property type="entry name" value="Hel308_SKI2-like"/>
</dbReference>
<gene>
    <name evidence="9" type="ORF">H696_04341</name>
</gene>
<dbReference type="CDD" id="cd18021">
    <property type="entry name" value="DEXHc_Brr2_2"/>
    <property type="match status" value="1"/>
</dbReference>
<dbReference type="Pfam" id="PF00271">
    <property type="entry name" value="Helicase_C"/>
    <property type="match status" value="1"/>
</dbReference>
<dbReference type="GO" id="GO:0032991">
    <property type="term" value="C:protein-containing complex"/>
    <property type="evidence" value="ECO:0007669"/>
    <property type="project" value="UniProtKB-ARBA"/>
</dbReference>
<proteinExistence type="predicted"/>
<evidence type="ECO:0000313" key="10">
    <source>
        <dbReference type="Proteomes" id="UP000030693"/>
    </source>
</evidence>
<dbReference type="SMART" id="SM00973">
    <property type="entry name" value="Sec63"/>
    <property type="match status" value="2"/>
</dbReference>
<evidence type="ECO:0000259" key="7">
    <source>
        <dbReference type="PROSITE" id="PS51192"/>
    </source>
</evidence>
<dbReference type="InterPro" id="IPR048863">
    <property type="entry name" value="BRR2_plug"/>
</dbReference>
<dbReference type="Pfam" id="PF23445">
    <property type="entry name" value="WHD_SNRNP200"/>
    <property type="match status" value="2"/>
</dbReference>
<dbReference type="InterPro" id="IPR004179">
    <property type="entry name" value="Sec63-dom"/>
</dbReference>
<dbReference type="GO" id="GO:0016787">
    <property type="term" value="F:hydrolase activity"/>
    <property type="evidence" value="ECO:0007669"/>
    <property type="project" value="UniProtKB-KW"/>
</dbReference>
<dbReference type="Pfam" id="PF21188">
    <property type="entry name" value="BRR2_plug"/>
    <property type="match status" value="1"/>
</dbReference>
<dbReference type="SUPFAM" id="SSF81296">
    <property type="entry name" value="E set domains"/>
    <property type="match status" value="1"/>
</dbReference>
<dbReference type="PROSITE" id="PS51194">
    <property type="entry name" value="HELICASE_CTER"/>
    <property type="match status" value="1"/>
</dbReference>
<dbReference type="CDD" id="cd18795">
    <property type="entry name" value="SF2_C_Ski2"/>
    <property type="match status" value="1"/>
</dbReference>
<dbReference type="InterPro" id="IPR036388">
    <property type="entry name" value="WH-like_DNA-bd_sf"/>
</dbReference>
<dbReference type="PANTHER" id="PTHR47961">
    <property type="entry name" value="DNA POLYMERASE THETA, PUTATIVE (AFU_ORTHOLOGUE AFUA_1G05260)-RELATED"/>
    <property type="match status" value="1"/>
</dbReference>
<dbReference type="FunFam" id="1.10.10.10:FF:000012">
    <property type="entry name" value="U5 small nuclear ribonucleoprotein helicase"/>
    <property type="match status" value="1"/>
</dbReference>
<dbReference type="SMART" id="SM00382">
    <property type="entry name" value="AAA"/>
    <property type="match status" value="2"/>
</dbReference>
<dbReference type="Gene3D" id="2.60.40.150">
    <property type="entry name" value="C2 domain"/>
    <property type="match status" value="2"/>
</dbReference>
<dbReference type="OrthoDB" id="5575at2759"/>
<dbReference type="PANTHER" id="PTHR47961:SF4">
    <property type="entry name" value="ACTIVATING SIGNAL COINTEGRATOR 1 COMPLEX SUBUNIT 3"/>
    <property type="match status" value="1"/>
</dbReference>
<dbReference type="PIRSF" id="PIRSF039073">
    <property type="entry name" value="BRR2"/>
    <property type="match status" value="1"/>
</dbReference>
<evidence type="ECO:0000256" key="1">
    <source>
        <dbReference type="ARBA" id="ARBA00022737"/>
    </source>
</evidence>
<feature type="compositionally biased region" description="Low complexity" evidence="6">
    <location>
        <begin position="264"/>
        <end position="282"/>
    </location>
</feature>
<sequence length="2211" mass="246550">MAENIARQKQYDYHQVSSNVIETKRTHFVDEPKGTPESLAGRITKDSFGTRIARDTFDEKVISEKRRLHKEEQEHRQKRAKRSGNVSFLDTFNELESGAYVPRTTQTREAFEHMLTFVQQFLDGMPQDIVRGATDEILSILKDDKLRDHDRKTQVEALLGTGATLSTDRFSQLLNLGRAITDFGSDTGNVVSATTADVGVSVLFDADDDEAAANAEAASGQSALSYEALDDDHLDQDEGDELAMDQQIRASDLIPSGEGGPGAGTASVMAAPAGAGAGSSQARLQPHQVGAQWLQAQLQPFFPDEQTRFNSANEILDILEEATSLRDSESGLVDFFGPNEKVFPLIRLLTRNRNVVLYCTRFHQAQNPADRQALEARMRQDPSLQPILAQLLDPSLRASDAPAAGGSGGAPRPAAGGSQAADAGPDSQFTGPDGRPLTVIPRSNIDLESLAFTQGGHLMSNTKVTLPEGTTRTPHRGYEEVLVPYSQPAPLAAGEELVPISSLPAWAKDAFPSATSLNRVQSRVFPCAFQSDENMLICAPTGAGKTNVAMLTALRAISHFREADGSLRLGDFKIVYIAPMKALVQEMVGNFRSRLAYLGVNVAELTGDAQLTKAQIAETQIIVTTPEKWDIITRKANDRSYTNLVSLIIIDEVHLLHDDRGPVLESVISRTIRHIEQTREPVRLVALSATLPNYRDVAAFMRVDPARGLYYFDSSFRPCPLQMSFIGITEKRALRRFQVSNDITYEKTLDFCRKQQQVIVFVHSRNDTAKTAKMVADLALERETLGHFVAEDAGSREILRTEARNATSPDLQALLPLGFGIHHAGLTREDRTLVEDLFAGGHIRVLVSTATLAWGVNLPAHAVIIKGTQVYNPEKGAWVELSPQDVMQMVGRAGRPQYDTFGEGILITTHNELQYYLSLLNQQLPIESQFISRLTDNLNAEIVLGTVTNRADAVRWLEYTYLHVRMLHSPGTYQVPAEELARDPTLLQRRTDLIHAAASALDRHQLVRYDRQSGRLQATELGRIASHYYITHGTMVAFSNHLRPTMTEIELLRVFSLAEEFKYISVRSEEKLELQKLLENVPIPVRESVDEPSAKVNVLLQSYISRLRLDGFALLSDMVYITQSAGRLARAMHEICLERRWASMTEKTLDFCKIVDKRCWLSMSPLRQFPHLPAATVASLETKGLSFDRLADLSYIELGELVRQSYLGKTLYQAIHQVPKLLLAIDVLPLSRSLLRMSLTITPDFEFTERVHGAAETFLVLVQDVDQETILYHDTFVLKARYSQEDHYMDFTVPVFEPLAPNYFVKIISERWLTAPTTRPVSLKNMILPEQFPPHTELHDLQPQLVSALGRPEFVRIYQGAIKYFNPVQTQCFPVLFNSNENALVCARTGSGKTLCAELAMLRLWQQQAPGARSRVVYMTPRAEALEELATEWRGKFAELNKHVVVLTGESSADLKLLEVGDIVLTVPSHWDVLSRRWMRRRNVQSVDLFIADELHLLGSDSLGPTIEVVLSRLNLIRSRTEHPVRLVGLSYPLANARDVAAWLHVKPFAVFNFHPSVRPVPLEISIQGFGISHHQSLMLAMAKPTFRAIAAQGGKPAIVFTASRRQARLTALELQGLAEAAGDRTAFLHVPPAEIERFLPVFAGDATLQELLPCGIAYYHEAMSSLERRTVETLFAAGAIQVVVATAATCWGMPRGMVSSLVVLHGTQAFDGREHRYVTYPLADIHQMLGRACRPLEDDAAYALVLCPAASRDYLKKFLFEALPVESHLPHRLHDHINAEVCADVIGCFQDALDYFTWTYFFQRLTRNPNYYSLEGVDSDHINEYLSKLAEDTLVDLSESKCIEIEEDSVAPLNLGRIAAFYNIQYTTIEYFARSLTARIRQRGLLSILSAASEFSDLPMRHREDLLLERLHDRVKLKLPADRAFNDPHTKAFLLLQAHFSRFALPADLEADRKLVVGRALVLLRACIDVISSNSWLTPALAAMDISQMLVQAQWDTEPMLRQVPHFGPDLLAKAQSLGVATVHDIQGLEDEDRDQLLAGLTNRQLEEVAAYCNRYPDVDISYEVATPAEEITTSDEVEVSIQLVRDPDEELAEDEEPEEVGDVIAPYYPHPKDESWWVVIGDLASNTLFEIKRVTLQKSLDLSLSFVPPTAGKHTYNIYLISDSYLGCDGQGSIDLVVAQGEEEDEDEEMRDAGDDEGADMQQLPDRGN</sequence>
<dbReference type="SUPFAM" id="SSF46785">
    <property type="entry name" value="Winged helix' DNA-binding domain"/>
    <property type="match status" value="2"/>
</dbReference>
<evidence type="ECO:0000313" key="9">
    <source>
        <dbReference type="EMBL" id="KCV68921.1"/>
    </source>
</evidence>
<name>A0A058Z466_FONAL</name>
<dbReference type="GO" id="GO:0000712">
    <property type="term" value="P:resolution of meiotic recombination intermediates"/>
    <property type="evidence" value="ECO:0007669"/>
    <property type="project" value="TreeGrafter"/>
</dbReference>
<dbReference type="FunFam" id="3.40.50.300:FF:000102">
    <property type="entry name" value="RNA helicase, activating signal cointegrator 1"/>
    <property type="match status" value="1"/>
</dbReference>
<dbReference type="InterPro" id="IPR011545">
    <property type="entry name" value="DEAD/DEAH_box_helicase_dom"/>
</dbReference>
<accession>A0A058Z466</accession>
<dbReference type="FunFam" id="3.40.50.300:FF:000062">
    <property type="entry name" value="U5 small nuclear ribonucleoprotein helicase"/>
    <property type="match status" value="1"/>
</dbReference>
<dbReference type="GO" id="GO:0003678">
    <property type="term" value="F:DNA helicase activity"/>
    <property type="evidence" value="ECO:0007669"/>
    <property type="project" value="TreeGrafter"/>
</dbReference>
<dbReference type="FunFam" id="1.10.3380.10:FF:000001">
    <property type="entry name" value="U5 small nuclear ribonucleoprotein helicase"/>
    <property type="match status" value="1"/>
</dbReference>
<evidence type="ECO:0000256" key="6">
    <source>
        <dbReference type="SAM" id="MobiDB-lite"/>
    </source>
</evidence>
<feature type="compositionally biased region" description="Low complexity" evidence="6">
    <location>
        <begin position="398"/>
        <end position="421"/>
    </location>
</feature>
<dbReference type="eggNOG" id="KOG0951">
    <property type="taxonomic scope" value="Eukaryota"/>
</dbReference>
<dbReference type="GO" id="GO:0006397">
    <property type="term" value="P:mRNA processing"/>
    <property type="evidence" value="ECO:0007669"/>
    <property type="project" value="UniProtKB-ARBA"/>
</dbReference>
<keyword evidence="2" id="KW-0547">Nucleotide-binding</keyword>